<keyword evidence="1" id="KW-1133">Transmembrane helix</keyword>
<feature type="transmembrane region" description="Helical" evidence="1">
    <location>
        <begin position="7"/>
        <end position="29"/>
    </location>
</feature>
<dbReference type="EMBL" id="KQ416350">
    <property type="protein sequence ID" value="KOF97319.1"/>
    <property type="molecule type" value="Genomic_DNA"/>
</dbReference>
<evidence type="ECO:0000313" key="2">
    <source>
        <dbReference type="EMBL" id="KOF97319.1"/>
    </source>
</evidence>
<name>A0A0L8I7E1_OCTBM</name>
<gene>
    <name evidence="2" type="ORF">OCBIM_22030444mg</name>
</gene>
<dbReference type="AlphaFoldDB" id="A0A0L8I7E1"/>
<keyword evidence="1" id="KW-0472">Membrane</keyword>
<organism evidence="2">
    <name type="scientific">Octopus bimaculoides</name>
    <name type="common">California two-spotted octopus</name>
    <dbReference type="NCBI Taxonomy" id="37653"/>
    <lineage>
        <taxon>Eukaryota</taxon>
        <taxon>Metazoa</taxon>
        <taxon>Spiralia</taxon>
        <taxon>Lophotrochozoa</taxon>
        <taxon>Mollusca</taxon>
        <taxon>Cephalopoda</taxon>
        <taxon>Coleoidea</taxon>
        <taxon>Octopodiformes</taxon>
        <taxon>Octopoda</taxon>
        <taxon>Incirrata</taxon>
        <taxon>Octopodidae</taxon>
        <taxon>Octopus</taxon>
    </lineage>
</organism>
<accession>A0A0L8I7E1</accession>
<proteinExistence type="predicted"/>
<sequence length="60" mass="7092">MFMNICMYIITFLYPLFFVPLVGHIPHLVTHNIPHHVRPSNTEKHSTLSYCVDLVYFMVL</sequence>
<evidence type="ECO:0000256" key="1">
    <source>
        <dbReference type="SAM" id="Phobius"/>
    </source>
</evidence>
<protein>
    <submittedName>
        <fullName evidence="2">Uncharacterized protein</fullName>
    </submittedName>
</protein>
<keyword evidence="1" id="KW-0812">Transmembrane</keyword>
<reference evidence="2" key="1">
    <citation type="submission" date="2015-07" db="EMBL/GenBank/DDBJ databases">
        <title>MeaNS - Measles Nucleotide Surveillance Program.</title>
        <authorList>
            <person name="Tran T."/>
            <person name="Druce J."/>
        </authorList>
    </citation>
    <scope>NUCLEOTIDE SEQUENCE</scope>
    <source>
        <strain evidence="2">UCB-OBI-ISO-001</strain>
        <tissue evidence="2">Gonad</tissue>
    </source>
</reference>